<dbReference type="EMBL" id="MU268068">
    <property type="protein sequence ID" value="KAH7906111.1"/>
    <property type="molecule type" value="Genomic_DNA"/>
</dbReference>
<gene>
    <name evidence="1" type="ORF">BJ138DRAFT_1105428</name>
</gene>
<name>A0ACB7ZYC7_9AGAM</name>
<protein>
    <submittedName>
        <fullName evidence="1">Uncharacterized protein</fullName>
    </submittedName>
</protein>
<organism evidence="1 2">
    <name type="scientific">Hygrophoropsis aurantiaca</name>
    <dbReference type="NCBI Taxonomy" id="72124"/>
    <lineage>
        <taxon>Eukaryota</taxon>
        <taxon>Fungi</taxon>
        <taxon>Dikarya</taxon>
        <taxon>Basidiomycota</taxon>
        <taxon>Agaricomycotina</taxon>
        <taxon>Agaricomycetes</taxon>
        <taxon>Agaricomycetidae</taxon>
        <taxon>Boletales</taxon>
        <taxon>Coniophorineae</taxon>
        <taxon>Hygrophoropsidaceae</taxon>
        <taxon>Hygrophoropsis</taxon>
    </lineage>
</organism>
<accession>A0ACB7ZYC7</accession>
<keyword evidence="2" id="KW-1185">Reference proteome</keyword>
<dbReference type="Proteomes" id="UP000790377">
    <property type="component" value="Unassembled WGS sequence"/>
</dbReference>
<evidence type="ECO:0000313" key="1">
    <source>
        <dbReference type="EMBL" id="KAH7906111.1"/>
    </source>
</evidence>
<comment type="caution">
    <text evidence="1">The sequence shown here is derived from an EMBL/GenBank/DDBJ whole genome shotgun (WGS) entry which is preliminary data.</text>
</comment>
<proteinExistence type="predicted"/>
<reference evidence="1" key="1">
    <citation type="journal article" date="2021" name="New Phytol.">
        <title>Evolutionary innovations through gain and loss of genes in the ectomycorrhizal Boletales.</title>
        <authorList>
            <person name="Wu G."/>
            <person name="Miyauchi S."/>
            <person name="Morin E."/>
            <person name="Kuo A."/>
            <person name="Drula E."/>
            <person name="Varga T."/>
            <person name="Kohler A."/>
            <person name="Feng B."/>
            <person name="Cao Y."/>
            <person name="Lipzen A."/>
            <person name="Daum C."/>
            <person name="Hundley H."/>
            <person name="Pangilinan J."/>
            <person name="Johnson J."/>
            <person name="Barry K."/>
            <person name="LaButti K."/>
            <person name="Ng V."/>
            <person name="Ahrendt S."/>
            <person name="Min B."/>
            <person name="Choi I.G."/>
            <person name="Park H."/>
            <person name="Plett J.M."/>
            <person name="Magnuson J."/>
            <person name="Spatafora J.W."/>
            <person name="Nagy L.G."/>
            <person name="Henrissat B."/>
            <person name="Grigoriev I.V."/>
            <person name="Yang Z.L."/>
            <person name="Xu J."/>
            <person name="Martin F.M."/>
        </authorList>
    </citation>
    <scope>NUCLEOTIDE SEQUENCE</scope>
    <source>
        <strain evidence="1">ATCC 28755</strain>
    </source>
</reference>
<sequence>MSRQVISGKEWTDTSSTLVISFDPSGKELAFQSPYFDKCGVEWQFSLKKVGKGPKTFRLSSEWHFKGALEPAMVNVVARWEPPEVTGSPPVLKSVTLVPNTLFTFDFGTWNKLFLQGRTLSLSVTILEPPPEQNSMTIPLPSTVSTNAFDSQAVSTASAIVPAVFGTGVFMTQPAVLQMISQSLDSGAFFDAKFIASTRRLGRTSDRQSAIRVVYAQTAILKAISPALSLDAMFAREDKLFLRAGTTPGEQMAEISDEYDYESDSDFDESEERDDDITEATKTAVVEEQNSKSTLGEDRSHLTATASSVSGESTHTSDSSISVATISDFEVHFEEDVGSEEYVQPNMQDKHSPALVPSEHIANVIYVKGTAYKTQVILWRAFVFFCYTDQITFSPLKSSTTTSERSPNDGRDRCCSPKSMYRLAKRLGISTLETSALAAIEEHLSKKNILDELFSKFTSKYPVILEMEMRILMENRSQPEVTQAFPGMIQKIFQGQMPHAEKVLSDVMQKLLHLN</sequence>
<evidence type="ECO:0000313" key="2">
    <source>
        <dbReference type="Proteomes" id="UP000790377"/>
    </source>
</evidence>